<dbReference type="SUPFAM" id="SSF52540">
    <property type="entry name" value="P-loop containing nucleoside triphosphate hydrolases"/>
    <property type="match status" value="2"/>
</dbReference>
<accession>A0AAN7PEJ0</accession>
<dbReference type="InterPro" id="IPR027417">
    <property type="entry name" value="P-loop_NTPase"/>
</dbReference>
<keyword evidence="4" id="KW-0067">ATP-binding</keyword>
<evidence type="ECO:0000313" key="7">
    <source>
        <dbReference type="EMBL" id="KAK4883869.1"/>
    </source>
</evidence>
<feature type="domain" description="ABC transporter" evidence="6">
    <location>
        <begin position="538"/>
        <end position="778"/>
    </location>
</feature>
<protein>
    <recommendedName>
        <fullName evidence="6">ABC transporter domain-containing protein</fullName>
    </recommendedName>
</protein>
<dbReference type="PANTHER" id="PTHR19229:SF36">
    <property type="entry name" value="ATP-BINDING CASSETTE SUB-FAMILY A MEMBER 2"/>
    <property type="match status" value="1"/>
</dbReference>
<dbReference type="PROSITE" id="PS50893">
    <property type="entry name" value="ABC_TRANSPORTER_2"/>
    <property type="match status" value="2"/>
</dbReference>
<keyword evidence="1" id="KW-0813">Transport</keyword>
<dbReference type="GO" id="GO:0016887">
    <property type="term" value="F:ATP hydrolysis activity"/>
    <property type="evidence" value="ECO:0007669"/>
    <property type="project" value="InterPro"/>
</dbReference>
<keyword evidence="8" id="KW-1185">Reference proteome</keyword>
<evidence type="ECO:0000256" key="4">
    <source>
        <dbReference type="ARBA" id="ARBA00022840"/>
    </source>
</evidence>
<evidence type="ECO:0000256" key="1">
    <source>
        <dbReference type="ARBA" id="ARBA00022448"/>
    </source>
</evidence>
<feature type="transmembrane region" description="Helical" evidence="5">
    <location>
        <begin position="533"/>
        <end position="560"/>
    </location>
</feature>
<gene>
    <name evidence="7" type="ORF">RN001_000140</name>
</gene>
<keyword evidence="5" id="KW-0812">Transmembrane</keyword>
<feature type="transmembrane region" description="Helical" evidence="5">
    <location>
        <begin position="491"/>
        <end position="513"/>
    </location>
</feature>
<dbReference type="InterPro" id="IPR026082">
    <property type="entry name" value="ABCA"/>
</dbReference>
<evidence type="ECO:0000256" key="3">
    <source>
        <dbReference type="ARBA" id="ARBA00022741"/>
    </source>
</evidence>
<dbReference type="Gene3D" id="3.40.50.300">
    <property type="entry name" value="P-loop containing nucleotide triphosphate hydrolases"/>
    <property type="match status" value="2"/>
</dbReference>
<dbReference type="PANTHER" id="PTHR19229">
    <property type="entry name" value="ATP-BINDING CASSETTE TRANSPORTER SUBFAMILY A ABCA"/>
    <property type="match status" value="1"/>
</dbReference>
<dbReference type="GO" id="GO:0005319">
    <property type="term" value="F:lipid transporter activity"/>
    <property type="evidence" value="ECO:0007669"/>
    <property type="project" value="TreeGrafter"/>
</dbReference>
<keyword evidence="5" id="KW-1133">Transmembrane helix</keyword>
<dbReference type="GO" id="GO:0005524">
    <property type="term" value="F:ATP binding"/>
    <property type="evidence" value="ECO:0007669"/>
    <property type="project" value="UniProtKB-KW"/>
</dbReference>
<evidence type="ECO:0000313" key="8">
    <source>
        <dbReference type="Proteomes" id="UP001353858"/>
    </source>
</evidence>
<feature type="transmembrane region" description="Helical" evidence="5">
    <location>
        <begin position="12"/>
        <end position="35"/>
    </location>
</feature>
<dbReference type="GO" id="GO:0016020">
    <property type="term" value="C:membrane"/>
    <property type="evidence" value="ECO:0007669"/>
    <property type="project" value="InterPro"/>
</dbReference>
<evidence type="ECO:0000259" key="6">
    <source>
        <dbReference type="PROSITE" id="PS50893"/>
    </source>
</evidence>
<dbReference type="Pfam" id="PF00005">
    <property type="entry name" value="ABC_tran"/>
    <property type="match status" value="2"/>
</dbReference>
<sequence>MYESPTGKVDECTMSSVFTMLLLDSVLYLVIALYLEKVCPGPYGISKPFYFPCKNLFQCFVWHNNVDPEPYESVTHKIQQTSKLPIGIYMRNVCKDFENVKAVNNVSFKIYKGQITGLLGHHGSGKSTIISILAGMVSVSSGQVVKLDHDIESDLYQKRNSLGICLQENILFAELSVIEQLTFFGIIKGLSKTSAYKEACSLLRRFNLTNYKPSLVSQLSNGMKRKLSICIAIIGNPKVLLLDEPTVGLDEESSRVVWDMLLSLRHSRVIVFSTQSMTEADILADQIAIFHQGNLVCYGTPSYLRTEYDAKYYLVITFDKVESSKTNQKKTVEIIFFMVALTTLSLYTFNEQNSYTSDKAETKMTENGRLYYSACNDTLRFAKTYRSLAKKYTNDIQMVPNVHAAIINKGLENLEFYKNNLIAATEFNKSSNGSIIINALYSDNSVESAPISFSLAINTALKEMVNSDASIRCTKFPTETHSRRANVMINLSWYFIFAFGLLCNSGKFLVFPMNEKITNVKHLQLSSGVHFSLYWIVCFIWDLIFSIALIGAIFLVILVYEECNYLTFYGANEFGANGSGKTTFFRVVTGDCMPTTGDARIKYENKRFYVSSDLKKYCSMVGYCPQSNGIMNYLTGREMLYLFGKIRGLSGRIDNLVSLWMDKLDMEVFSNTLCKDYSKGDKRKLSIGIALIGSPLVVFLDEPTAGVDLETYTNLSNFLNLALKQHNNICIILGTHDPSICESMCNKMGFTVKLQLNIYKKQFLSENIESSETLYDFMTTISTVYRQACHKKVRNMMNDIQLIYKELCVLKNRNNYLLHYHIQDKTKKWEEVYKEISDLQYRHPIIENYEISDLSLEETFLSIN</sequence>
<feature type="domain" description="ABC transporter" evidence="6">
    <location>
        <begin position="88"/>
        <end position="317"/>
    </location>
</feature>
<dbReference type="Proteomes" id="UP001353858">
    <property type="component" value="Unassembled WGS sequence"/>
</dbReference>
<keyword evidence="5" id="KW-0472">Membrane</keyword>
<dbReference type="InterPro" id="IPR017871">
    <property type="entry name" value="ABC_transporter-like_CS"/>
</dbReference>
<keyword evidence="3" id="KW-0547">Nucleotide-binding</keyword>
<dbReference type="InterPro" id="IPR003593">
    <property type="entry name" value="AAA+_ATPase"/>
</dbReference>
<evidence type="ECO:0000256" key="5">
    <source>
        <dbReference type="SAM" id="Phobius"/>
    </source>
</evidence>
<dbReference type="InterPro" id="IPR003439">
    <property type="entry name" value="ABC_transporter-like_ATP-bd"/>
</dbReference>
<evidence type="ECO:0000256" key="2">
    <source>
        <dbReference type="ARBA" id="ARBA00022737"/>
    </source>
</evidence>
<dbReference type="EMBL" id="JARPUR010000001">
    <property type="protein sequence ID" value="KAK4883869.1"/>
    <property type="molecule type" value="Genomic_DNA"/>
</dbReference>
<keyword evidence="2" id="KW-0677">Repeat</keyword>
<dbReference type="AlphaFoldDB" id="A0AAN7PEJ0"/>
<dbReference type="CDD" id="cd03263">
    <property type="entry name" value="ABC_subfamily_A"/>
    <property type="match status" value="1"/>
</dbReference>
<dbReference type="GO" id="GO:0140359">
    <property type="term" value="F:ABC-type transporter activity"/>
    <property type="evidence" value="ECO:0007669"/>
    <property type="project" value="InterPro"/>
</dbReference>
<name>A0AAN7PEJ0_9COLE</name>
<reference evidence="8" key="1">
    <citation type="submission" date="2023-01" db="EMBL/GenBank/DDBJ databases">
        <title>Key to firefly adult light organ development and bioluminescence: homeobox transcription factors regulate luciferase expression and transportation to peroxisome.</title>
        <authorList>
            <person name="Fu X."/>
        </authorList>
    </citation>
    <scope>NUCLEOTIDE SEQUENCE [LARGE SCALE GENOMIC DNA]</scope>
</reference>
<dbReference type="PROSITE" id="PS00211">
    <property type="entry name" value="ABC_TRANSPORTER_1"/>
    <property type="match status" value="1"/>
</dbReference>
<organism evidence="7 8">
    <name type="scientific">Aquatica leii</name>
    <dbReference type="NCBI Taxonomy" id="1421715"/>
    <lineage>
        <taxon>Eukaryota</taxon>
        <taxon>Metazoa</taxon>
        <taxon>Ecdysozoa</taxon>
        <taxon>Arthropoda</taxon>
        <taxon>Hexapoda</taxon>
        <taxon>Insecta</taxon>
        <taxon>Pterygota</taxon>
        <taxon>Neoptera</taxon>
        <taxon>Endopterygota</taxon>
        <taxon>Coleoptera</taxon>
        <taxon>Polyphaga</taxon>
        <taxon>Elateriformia</taxon>
        <taxon>Elateroidea</taxon>
        <taxon>Lampyridae</taxon>
        <taxon>Luciolinae</taxon>
        <taxon>Aquatica</taxon>
    </lineage>
</organism>
<comment type="caution">
    <text evidence="7">The sequence shown here is derived from an EMBL/GenBank/DDBJ whole genome shotgun (WGS) entry which is preliminary data.</text>
</comment>
<dbReference type="FunFam" id="3.40.50.300:FF:002275">
    <property type="entry name" value="ATP-binding cassette, subfamily A (ABC1), member 16"/>
    <property type="match status" value="1"/>
</dbReference>
<dbReference type="SMART" id="SM00382">
    <property type="entry name" value="AAA"/>
    <property type="match status" value="2"/>
</dbReference>
<proteinExistence type="predicted"/>